<dbReference type="SUPFAM" id="SSF51735">
    <property type="entry name" value="NAD(P)-binding Rossmann-fold domains"/>
    <property type="match status" value="1"/>
</dbReference>
<dbReference type="Gene3D" id="1.10.1040.10">
    <property type="entry name" value="N-(1-d-carboxylethyl)-l-norvaline Dehydrogenase, domain 2"/>
    <property type="match status" value="1"/>
</dbReference>
<dbReference type="RefSeq" id="WP_211298497.1">
    <property type="nucleotide sequence ID" value="NZ_PVZF01000003.1"/>
</dbReference>
<dbReference type="PANTHER" id="PTHR43580">
    <property type="entry name" value="OXIDOREDUCTASE GLYR1-RELATED"/>
    <property type="match status" value="1"/>
</dbReference>
<gene>
    <name evidence="7" type="ORF">CLV37_103377</name>
</gene>
<keyword evidence="8" id="KW-1185">Reference proteome</keyword>
<dbReference type="Pfam" id="PF03446">
    <property type="entry name" value="NAD_binding_2"/>
    <property type="match status" value="1"/>
</dbReference>
<evidence type="ECO:0000259" key="5">
    <source>
        <dbReference type="Pfam" id="PF03446"/>
    </source>
</evidence>
<evidence type="ECO:0000313" key="8">
    <source>
        <dbReference type="Proteomes" id="UP000238083"/>
    </source>
</evidence>
<dbReference type="AlphaFoldDB" id="A0A2T0R703"/>
<dbReference type="InterPro" id="IPR008927">
    <property type="entry name" value="6-PGluconate_DH-like_C_sf"/>
</dbReference>
<evidence type="ECO:0000256" key="4">
    <source>
        <dbReference type="PIRSR" id="PIRSR000103-1"/>
    </source>
</evidence>
<keyword evidence="2" id="KW-0560">Oxidoreductase</keyword>
<feature type="active site" evidence="4">
    <location>
        <position position="178"/>
    </location>
</feature>
<organism evidence="7 8">
    <name type="scientific">Kineococcus rhizosphaerae</name>
    <dbReference type="NCBI Taxonomy" id="559628"/>
    <lineage>
        <taxon>Bacteria</taxon>
        <taxon>Bacillati</taxon>
        <taxon>Actinomycetota</taxon>
        <taxon>Actinomycetes</taxon>
        <taxon>Kineosporiales</taxon>
        <taxon>Kineosporiaceae</taxon>
        <taxon>Kineococcus</taxon>
    </lineage>
</organism>
<comment type="similarity">
    <text evidence="1">Belongs to the HIBADH-related family.</text>
</comment>
<dbReference type="GO" id="GO:0051287">
    <property type="term" value="F:NAD binding"/>
    <property type="evidence" value="ECO:0007669"/>
    <property type="project" value="InterPro"/>
</dbReference>
<feature type="domain" description="6-phosphogluconate dehydrogenase NADP-binding" evidence="5">
    <location>
        <begin position="15"/>
        <end position="149"/>
    </location>
</feature>
<sequence>MTDDQHPAPSTTTSVAFLGLGRMGRVLAGHLLAAGHDLRVWNRTPGRDGDLVAAGATSAPTAGEAVRDAEVVVTALFGPDAVREVVLDGLDLPAGTLWIDITTISPADAAEHATWAAARGVDHVHAPVVGSLGPAANRALGVLAGGPRAERAVPFVALWADPDRLQVLPEAAAAATGKLVANLALAVSFQGLVEAVRLGASGGLDLEQVLTTLKGTGLGPIAAMKGQNLRTGEFGDTQFSTDLLLKDTGLMLGTSRFPLPALTVAAQGLLAAQRAGHGDEDFSVVARDEPR</sequence>
<dbReference type="InterPro" id="IPR006115">
    <property type="entry name" value="6PGDH_NADP-bd"/>
</dbReference>
<evidence type="ECO:0000256" key="3">
    <source>
        <dbReference type="ARBA" id="ARBA00023027"/>
    </source>
</evidence>
<comment type="caution">
    <text evidence="7">The sequence shown here is derived from an EMBL/GenBank/DDBJ whole genome shotgun (WGS) entry which is preliminary data.</text>
</comment>
<dbReference type="PANTHER" id="PTHR43580:SF2">
    <property type="entry name" value="CYTOKINE-LIKE NUCLEAR FACTOR N-PAC"/>
    <property type="match status" value="1"/>
</dbReference>
<name>A0A2T0R703_9ACTN</name>
<reference evidence="7 8" key="1">
    <citation type="submission" date="2018-03" db="EMBL/GenBank/DDBJ databases">
        <title>Genomic Encyclopedia of Archaeal and Bacterial Type Strains, Phase II (KMG-II): from individual species to whole genera.</title>
        <authorList>
            <person name="Goeker M."/>
        </authorList>
    </citation>
    <scope>NUCLEOTIDE SEQUENCE [LARGE SCALE GENOMIC DNA]</scope>
    <source>
        <strain evidence="7 8">DSM 19711</strain>
    </source>
</reference>
<accession>A0A2T0R703</accession>
<keyword evidence="3" id="KW-0520">NAD</keyword>
<dbReference type="InterPro" id="IPR036291">
    <property type="entry name" value="NAD(P)-bd_dom_sf"/>
</dbReference>
<evidence type="ECO:0000256" key="1">
    <source>
        <dbReference type="ARBA" id="ARBA00009080"/>
    </source>
</evidence>
<dbReference type="GO" id="GO:0050661">
    <property type="term" value="F:NADP binding"/>
    <property type="evidence" value="ECO:0007669"/>
    <property type="project" value="InterPro"/>
</dbReference>
<evidence type="ECO:0000259" key="6">
    <source>
        <dbReference type="Pfam" id="PF14833"/>
    </source>
</evidence>
<dbReference type="InterPro" id="IPR029154">
    <property type="entry name" value="HIBADH-like_NADP-bd"/>
</dbReference>
<dbReference type="SUPFAM" id="SSF48179">
    <property type="entry name" value="6-phosphogluconate dehydrogenase C-terminal domain-like"/>
    <property type="match status" value="1"/>
</dbReference>
<dbReference type="Pfam" id="PF14833">
    <property type="entry name" value="NAD_binding_11"/>
    <property type="match status" value="1"/>
</dbReference>
<dbReference type="GO" id="GO:0016491">
    <property type="term" value="F:oxidoreductase activity"/>
    <property type="evidence" value="ECO:0007669"/>
    <property type="project" value="UniProtKB-KW"/>
</dbReference>
<dbReference type="Proteomes" id="UP000238083">
    <property type="component" value="Unassembled WGS sequence"/>
</dbReference>
<dbReference type="EMBL" id="PVZF01000003">
    <property type="protein sequence ID" value="PRY16942.1"/>
    <property type="molecule type" value="Genomic_DNA"/>
</dbReference>
<dbReference type="InterPro" id="IPR015815">
    <property type="entry name" value="HIBADH-related"/>
</dbReference>
<proteinExistence type="inferred from homology"/>
<feature type="domain" description="3-hydroxyisobutyrate dehydrogenase-like NAD-binding" evidence="6">
    <location>
        <begin position="173"/>
        <end position="287"/>
    </location>
</feature>
<evidence type="ECO:0000256" key="2">
    <source>
        <dbReference type="ARBA" id="ARBA00023002"/>
    </source>
</evidence>
<dbReference type="Gene3D" id="3.40.50.720">
    <property type="entry name" value="NAD(P)-binding Rossmann-like Domain"/>
    <property type="match status" value="1"/>
</dbReference>
<dbReference type="InterPro" id="IPR051265">
    <property type="entry name" value="HIBADH-related_NP60_sf"/>
</dbReference>
<evidence type="ECO:0000313" key="7">
    <source>
        <dbReference type="EMBL" id="PRY16942.1"/>
    </source>
</evidence>
<dbReference type="InterPro" id="IPR013328">
    <property type="entry name" value="6PGD_dom2"/>
</dbReference>
<dbReference type="PIRSF" id="PIRSF000103">
    <property type="entry name" value="HIBADH"/>
    <property type="match status" value="1"/>
</dbReference>
<protein>
    <submittedName>
        <fullName evidence="7">3-hydroxyisobutyrate dehydrogenase</fullName>
    </submittedName>
</protein>